<name>A0A7S4CD14_9EUGL</name>
<keyword evidence="1" id="KW-1133">Transmembrane helix</keyword>
<dbReference type="AlphaFoldDB" id="A0A7S4CD14"/>
<protein>
    <submittedName>
        <fullName evidence="2">Uncharacterized protein</fullName>
    </submittedName>
</protein>
<dbReference type="EMBL" id="HBJA01015729">
    <property type="protein sequence ID" value="CAE0793893.1"/>
    <property type="molecule type" value="Transcribed_RNA"/>
</dbReference>
<keyword evidence="1" id="KW-0812">Transmembrane</keyword>
<gene>
    <name evidence="2" type="ORF">EGYM00163_LOCUS5010</name>
</gene>
<evidence type="ECO:0000256" key="1">
    <source>
        <dbReference type="SAM" id="Phobius"/>
    </source>
</evidence>
<keyword evidence="1" id="KW-0472">Membrane</keyword>
<feature type="transmembrane region" description="Helical" evidence="1">
    <location>
        <begin position="96"/>
        <end position="118"/>
    </location>
</feature>
<sequence length="120" mass="13077">MTAVGALTMVDCVAAPDGRGSSHCLREAVPEVLRKPLPFCGKTPDIFSEAAPLCATYRALTSPERAWTWVPSTTYHCAVDAGTLRDRWCLLSLPRLYICLLALSLFLLLLLLSTTASLPR</sequence>
<proteinExistence type="predicted"/>
<organism evidence="2">
    <name type="scientific">Eutreptiella gymnastica</name>
    <dbReference type="NCBI Taxonomy" id="73025"/>
    <lineage>
        <taxon>Eukaryota</taxon>
        <taxon>Discoba</taxon>
        <taxon>Euglenozoa</taxon>
        <taxon>Euglenida</taxon>
        <taxon>Spirocuta</taxon>
        <taxon>Euglenophyceae</taxon>
        <taxon>Eutreptiales</taxon>
        <taxon>Eutreptiaceae</taxon>
        <taxon>Eutreptiella</taxon>
    </lineage>
</organism>
<reference evidence="2" key="1">
    <citation type="submission" date="2021-01" db="EMBL/GenBank/DDBJ databases">
        <authorList>
            <person name="Corre E."/>
            <person name="Pelletier E."/>
            <person name="Niang G."/>
            <person name="Scheremetjew M."/>
            <person name="Finn R."/>
            <person name="Kale V."/>
            <person name="Holt S."/>
            <person name="Cochrane G."/>
            <person name="Meng A."/>
            <person name="Brown T."/>
            <person name="Cohen L."/>
        </authorList>
    </citation>
    <scope>NUCLEOTIDE SEQUENCE</scope>
    <source>
        <strain evidence="2">CCMP1594</strain>
    </source>
</reference>
<accession>A0A7S4CD14</accession>
<evidence type="ECO:0000313" key="2">
    <source>
        <dbReference type="EMBL" id="CAE0793893.1"/>
    </source>
</evidence>